<name>X1RQP5_9ZZZZ</name>
<comment type="caution">
    <text evidence="2">The sequence shown here is derived from an EMBL/GenBank/DDBJ whole genome shotgun (WGS) entry which is preliminary data.</text>
</comment>
<feature type="region of interest" description="Disordered" evidence="1">
    <location>
        <begin position="1"/>
        <end position="21"/>
    </location>
</feature>
<dbReference type="EMBL" id="BARW01004672">
    <property type="protein sequence ID" value="GAI65500.1"/>
    <property type="molecule type" value="Genomic_DNA"/>
</dbReference>
<reference evidence="2" key="1">
    <citation type="journal article" date="2014" name="Front. Microbiol.">
        <title>High frequency of phylogenetically diverse reductive dehalogenase-homologous genes in deep subseafloor sedimentary metagenomes.</title>
        <authorList>
            <person name="Kawai M."/>
            <person name="Futagami T."/>
            <person name="Toyoda A."/>
            <person name="Takaki Y."/>
            <person name="Nishi S."/>
            <person name="Hori S."/>
            <person name="Arai W."/>
            <person name="Tsubouchi T."/>
            <person name="Morono Y."/>
            <person name="Uchiyama I."/>
            <person name="Ito T."/>
            <person name="Fujiyama A."/>
            <person name="Inagaki F."/>
            <person name="Takami H."/>
        </authorList>
    </citation>
    <scope>NUCLEOTIDE SEQUENCE</scope>
    <source>
        <strain evidence="2">Expedition CK06-06</strain>
    </source>
</reference>
<gene>
    <name evidence="2" type="ORF">S12H4_10754</name>
</gene>
<evidence type="ECO:0000256" key="1">
    <source>
        <dbReference type="SAM" id="MobiDB-lite"/>
    </source>
</evidence>
<organism evidence="2">
    <name type="scientific">marine sediment metagenome</name>
    <dbReference type="NCBI Taxonomy" id="412755"/>
    <lineage>
        <taxon>unclassified sequences</taxon>
        <taxon>metagenomes</taxon>
        <taxon>ecological metagenomes</taxon>
    </lineage>
</organism>
<accession>X1RQP5</accession>
<protein>
    <submittedName>
        <fullName evidence="2">Uncharacterized protein</fullName>
    </submittedName>
</protein>
<dbReference type="AlphaFoldDB" id="X1RQP5"/>
<evidence type="ECO:0000313" key="2">
    <source>
        <dbReference type="EMBL" id="GAI65500.1"/>
    </source>
</evidence>
<feature type="non-terminal residue" evidence="2">
    <location>
        <position position="1"/>
    </location>
</feature>
<proteinExistence type="predicted"/>
<sequence length="153" mass="17329">QKRGKKGDKGEKGEELDETSPRWTKFWGEVRALGITTEAGTPDATRVHQMLGVASMKDWIKKGRSLDEAIKTLAEKVKSQRRDPDKVKKEDVPDGEALETAMEQCYGWQPSRVWSEANYASRKNFDEAGVETAWAVFCRLKGTIKQWSQQPAE</sequence>